<dbReference type="Gene3D" id="3.40.1350.10">
    <property type="match status" value="1"/>
</dbReference>
<organism evidence="4 5">
    <name type="scientific">candidate division WS6 bacterium GW2011_GWF1_35_23</name>
    <dbReference type="NCBI Taxonomy" id="1619097"/>
    <lineage>
        <taxon>Bacteria</taxon>
        <taxon>Candidatus Dojkabacteria</taxon>
    </lineage>
</organism>
<keyword evidence="4" id="KW-0540">Nuclease</keyword>
<keyword evidence="1" id="KW-0238">DNA-binding</keyword>
<feature type="domain" description="Type IV methyl-directed restriction enzyme EcoKMcrB subunit DNA-binding" evidence="3">
    <location>
        <begin position="8"/>
        <end position="115"/>
    </location>
</feature>
<dbReference type="PANTHER" id="PTHR38814:SF1">
    <property type="entry name" value="ENDONUCLEASE NUCS"/>
    <property type="match status" value="1"/>
</dbReference>
<dbReference type="Pfam" id="PF12102">
    <property type="entry name" value="MrcB_N"/>
    <property type="match status" value="1"/>
</dbReference>
<dbReference type="InterPro" id="IPR021961">
    <property type="entry name" value="McrB_DNA-bd"/>
</dbReference>
<dbReference type="EMBL" id="LBQH01000018">
    <property type="protein sequence ID" value="KKP77550.1"/>
    <property type="molecule type" value="Genomic_DNA"/>
</dbReference>
<feature type="domain" description="Endonuclease NucS C-terminal" evidence="2">
    <location>
        <begin position="201"/>
        <end position="276"/>
    </location>
</feature>
<dbReference type="Proteomes" id="UP000034816">
    <property type="component" value="Unassembled WGS sequence"/>
</dbReference>
<dbReference type="Gene3D" id="3.30.920.90">
    <property type="match status" value="1"/>
</dbReference>
<name>A0A0G0EQT9_9BACT</name>
<reference evidence="4 5" key="1">
    <citation type="journal article" date="2015" name="Nature">
        <title>rRNA introns, odd ribosomes, and small enigmatic genomes across a large radiation of phyla.</title>
        <authorList>
            <person name="Brown C.T."/>
            <person name="Hug L.A."/>
            <person name="Thomas B.C."/>
            <person name="Sharon I."/>
            <person name="Castelle C.J."/>
            <person name="Singh A."/>
            <person name="Wilkins M.J."/>
            <person name="Williams K.H."/>
            <person name="Banfield J.F."/>
        </authorList>
    </citation>
    <scope>NUCLEOTIDE SEQUENCE [LARGE SCALE GENOMIC DNA]</scope>
</reference>
<dbReference type="PANTHER" id="PTHR38814">
    <property type="entry name" value="ENDONUCLEASE NUCS"/>
    <property type="match status" value="1"/>
</dbReference>
<evidence type="ECO:0000256" key="1">
    <source>
        <dbReference type="ARBA" id="ARBA00023125"/>
    </source>
</evidence>
<dbReference type="InterPro" id="IPR048301">
    <property type="entry name" value="NucS_C"/>
</dbReference>
<dbReference type="GO" id="GO:0004519">
    <property type="term" value="F:endonuclease activity"/>
    <property type="evidence" value="ECO:0007669"/>
    <property type="project" value="UniProtKB-KW"/>
</dbReference>
<comment type="caution">
    <text evidence="4">The sequence shown here is derived from an EMBL/GenBank/DDBJ whole genome shotgun (WGS) entry which is preliminary data.</text>
</comment>
<sequence length="315" mass="36382">MNPFNPTLFEYLKQAQTDNLKTSTYLKEYADLKVRVSFGMGAPARVPWIAFITNDMHVSNGFYPVYLYYKDKSKLILSYGISETSEFDTTWPVDVIGSAQTITEYFNEKVPRYGDSLVFKAYSVEKNGDKLQIKDDETGEVIPQEQIENDLRIIIEKYKQGFDIVEHTQVTSDVGIGLFYMEKQLEDFLIQNWDKTDLGKELDLIVEEGVLVSQQYRTDIGPIDILTRDRKNGNYVVVELKKNQTSDDTVGQLARYMGWVKEKLVDNDVRGIIIAGGFDKRLNYAVKMFPQIQIYTYLIDFKLIEQKKLDQGEKV</sequence>
<dbReference type="CDD" id="cd22341">
    <property type="entry name" value="NucS-like"/>
    <property type="match status" value="1"/>
</dbReference>
<accession>A0A0G0EQT9</accession>
<dbReference type="InterPro" id="IPR002793">
    <property type="entry name" value="Endonuclease_NucS"/>
</dbReference>
<keyword evidence="4" id="KW-0378">Hydrolase</keyword>
<dbReference type="GO" id="GO:0003677">
    <property type="term" value="F:DNA binding"/>
    <property type="evidence" value="ECO:0007669"/>
    <property type="project" value="UniProtKB-KW"/>
</dbReference>
<dbReference type="InterPro" id="IPR011856">
    <property type="entry name" value="tRNA_endonuc-like_dom_sf"/>
</dbReference>
<dbReference type="AlphaFoldDB" id="A0A0G0EQT9"/>
<proteinExistence type="predicted"/>
<evidence type="ECO:0000259" key="2">
    <source>
        <dbReference type="Pfam" id="PF01939"/>
    </source>
</evidence>
<protein>
    <submittedName>
        <fullName evidence="4">GTPase subunit of restriction endonuclease-like protein</fullName>
    </submittedName>
</protein>
<evidence type="ECO:0000259" key="3">
    <source>
        <dbReference type="Pfam" id="PF12102"/>
    </source>
</evidence>
<gene>
    <name evidence="4" type="ORF">UR73_C0018G0003</name>
</gene>
<keyword evidence="4" id="KW-0255">Endonuclease</keyword>
<evidence type="ECO:0000313" key="5">
    <source>
        <dbReference type="Proteomes" id="UP000034816"/>
    </source>
</evidence>
<dbReference type="Pfam" id="PF01939">
    <property type="entry name" value="NucS_C"/>
    <property type="match status" value="1"/>
</dbReference>
<evidence type="ECO:0000313" key="4">
    <source>
        <dbReference type="EMBL" id="KKP77550.1"/>
    </source>
</evidence>